<evidence type="ECO:0000256" key="2">
    <source>
        <dbReference type="ARBA" id="ARBA00023242"/>
    </source>
</evidence>
<dbReference type="PANTHER" id="PTHR38790">
    <property type="entry name" value="2EXR DOMAIN-CONTAINING PROTEIN-RELATED"/>
    <property type="match status" value="1"/>
</dbReference>
<dbReference type="SUPFAM" id="SSF47762">
    <property type="entry name" value="PAH2 domain"/>
    <property type="match status" value="1"/>
</dbReference>
<dbReference type="GO" id="GO:0006355">
    <property type="term" value="P:regulation of DNA-templated transcription"/>
    <property type="evidence" value="ECO:0007669"/>
    <property type="project" value="InterPro"/>
</dbReference>
<evidence type="ECO:0000313" key="6">
    <source>
        <dbReference type="Proteomes" id="UP000462212"/>
    </source>
</evidence>
<protein>
    <recommendedName>
        <fullName evidence="4">DUF7730 domain-containing protein</fullName>
    </recommendedName>
</protein>
<keyword evidence="6" id="KW-1185">Reference proteome</keyword>
<dbReference type="AlphaFoldDB" id="A0A8H8UAI5"/>
<dbReference type="GO" id="GO:0005634">
    <property type="term" value="C:nucleus"/>
    <property type="evidence" value="ECO:0007669"/>
    <property type="project" value="UniProtKB-SubCell"/>
</dbReference>
<dbReference type="Proteomes" id="UP000462212">
    <property type="component" value="Unassembled WGS sequence"/>
</dbReference>
<accession>A0A8H8UAI5</accession>
<keyword evidence="2 3" id="KW-0539">Nucleus</keyword>
<evidence type="ECO:0000256" key="1">
    <source>
        <dbReference type="ARBA" id="ARBA00004123"/>
    </source>
</evidence>
<sequence>MESSDYRQKVQEHLDDQRWNIANEFDEILCDYESNPHPFQEVYAQVSRLFNHDPELLSGFQEFLLDTYPAQNAQVLADQAERHEAHRGACERQSNSPLLTLPREIRDKIWGEVALGNVVHVSLSRAEWFPWGEKAGKFCFHACRAEKGAGSSACPPGVGEHANCSTTGPSNYPDIRLTCKQFLLELPDAETTFFSQTAFQFADLKTADAFLFGLSEPQRSSIIHLKLALPHNITSSENFELWNGILNYFSNPWERKSLHMDPRPEDKPAMLREPIYFYYSSCYYENNTERMYKRYQVGRGGSSWDVGISDLKYKGEPKLDLAMKVVTDGQVEEADAATWTNDLDSVAWCRPLLQFRQYDGLTFQLYDDEGLTSTPEFEAFVATLKEHMVEPFIGPRKCMFFAGGPYEDGDESYAGRVGLIKDMKEVITPSSSPDLESRIK</sequence>
<reference evidence="5 6" key="1">
    <citation type="submission" date="2018-05" db="EMBL/GenBank/DDBJ databases">
        <title>Genome sequencing and assembly of the regulated plant pathogen Lachnellula willkommii and related sister species for the development of diagnostic species identification markers.</title>
        <authorList>
            <person name="Giroux E."/>
            <person name="Bilodeau G."/>
        </authorList>
    </citation>
    <scope>NUCLEOTIDE SEQUENCE [LARGE SCALE GENOMIC DNA]</scope>
    <source>
        <strain evidence="5 6">CBS 197.66</strain>
    </source>
</reference>
<dbReference type="Pfam" id="PF02671">
    <property type="entry name" value="PAH"/>
    <property type="match status" value="1"/>
</dbReference>
<evidence type="ECO:0000313" key="5">
    <source>
        <dbReference type="EMBL" id="TVY40525.1"/>
    </source>
</evidence>
<dbReference type="PROSITE" id="PS51477">
    <property type="entry name" value="PAH"/>
    <property type="match status" value="1"/>
</dbReference>
<dbReference type="EMBL" id="QGMJ01000174">
    <property type="protein sequence ID" value="TVY40525.1"/>
    <property type="molecule type" value="Genomic_DNA"/>
</dbReference>
<feature type="domain" description="DUF7730" evidence="4">
    <location>
        <begin position="92"/>
        <end position="228"/>
    </location>
</feature>
<proteinExistence type="predicted"/>
<gene>
    <name evidence="5" type="ORF">LSUB1_G002479</name>
</gene>
<comment type="caution">
    <text evidence="5">The sequence shown here is derived from an EMBL/GenBank/DDBJ whole genome shotgun (WGS) entry which is preliminary data.</text>
</comment>
<dbReference type="InterPro" id="IPR036600">
    <property type="entry name" value="PAH_sf"/>
</dbReference>
<evidence type="ECO:0000259" key="4">
    <source>
        <dbReference type="Pfam" id="PF24864"/>
    </source>
</evidence>
<comment type="subcellular location">
    <subcellularLocation>
        <location evidence="1 3">Nucleus</location>
    </subcellularLocation>
</comment>
<dbReference type="Pfam" id="PF24864">
    <property type="entry name" value="DUF7730"/>
    <property type="match status" value="1"/>
</dbReference>
<dbReference type="InterPro" id="IPR056632">
    <property type="entry name" value="DUF7730"/>
</dbReference>
<evidence type="ECO:0000256" key="3">
    <source>
        <dbReference type="PROSITE-ProRule" id="PRU00810"/>
    </source>
</evidence>
<name>A0A8H8UAI5_9HELO</name>
<dbReference type="PANTHER" id="PTHR38790:SF8">
    <property type="entry name" value="F-BOX DOMAIN-CONTAINING PROTEIN"/>
    <property type="match status" value="1"/>
</dbReference>
<dbReference type="InterPro" id="IPR003822">
    <property type="entry name" value="PAH"/>
</dbReference>
<organism evidence="5 6">
    <name type="scientific">Lachnellula subtilissima</name>
    <dbReference type="NCBI Taxonomy" id="602034"/>
    <lineage>
        <taxon>Eukaryota</taxon>
        <taxon>Fungi</taxon>
        <taxon>Dikarya</taxon>
        <taxon>Ascomycota</taxon>
        <taxon>Pezizomycotina</taxon>
        <taxon>Leotiomycetes</taxon>
        <taxon>Helotiales</taxon>
        <taxon>Lachnaceae</taxon>
        <taxon>Lachnellula</taxon>
    </lineage>
</organism>
<dbReference type="Gene3D" id="1.20.1160.11">
    <property type="entry name" value="Paired amphipathic helix"/>
    <property type="match status" value="1"/>
</dbReference>
<dbReference type="OrthoDB" id="4757095at2759"/>